<accession>U5QJV8</accession>
<dbReference type="InterPro" id="IPR010095">
    <property type="entry name" value="Cas12f1-like_TNB"/>
</dbReference>
<feature type="region of interest" description="Disordered" evidence="6">
    <location>
        <begin position="214"/>
        <end position="237"/>
    </location>
</feature>
<comment type="similarity">
    <text evidence="2">In the N-terminal section; belongs to the transposase 2 family.</text>
</comment>
<dbReference type="NCBIfam" id="NF040570">
    <property type="entry name" value="guided_TnpB"/>
    <property type="match status" value="1"/>
</dbReference>
<evidence type="ECO:0000259" key="8">
    <source>
        <dbReference type="Pfam" id="PF07282"/>
    </source>
</evidence>
<dbReference type="Proteomes" id="UP000017396">
    <property type="component" value="Chromosome"/>
</dbReference>
<dbReference type="Pfam" id="PF07282">
    <property type="entry name" value="Cas12f1-like_TNB"/>
    <property type="match status" value="1"/>
</dbReference>
<feature type="domain" description="Cas12f1-like TNB" evidence="8">
    <location>
        <begin position="293"/>
        <end position="356"/>
    </location>
</feature>
<evidence type="ECO:0000313" key="10">
    <source>
        <dbReference type="Proteomes" id="UP000017396"/>
    </source>
</evidence>
<dbReference type="GO" id="GO:0003677">
    <property type="term" value="F:DNA binding"/>
    <property type="evidence" value="ECO:0007669"/>
    <property type="project" value="UniProtKB-KW"/>
</dbReference>
<dbReference type="PANTHER" id="PTHR30405">
    <property type="entry name" value="TRANSPOSASE"/>
    <property type="match status" value="1"/>
</dbReference>
<dbReference type="Pfam" id="PF01385">
    <property type="entry name" value="OrfB_IS605"/>
    <property type="match status" value="1"/>
</dbReference>
<gene>
    <name evidence="9" type="ORF">GKIL_1633</name>
</gene>
<protein>
    <submittedName>
        <fullName evidence="9">Transposase, IS605 OrfB family</fullName>
    </submittedName>
</protein>
<organism evidence="9 10">
    <name type="scientific">Gloeobacter kilaueensis (strain ATCC BAA-2537 / CCAP 1431/1 / ULC 316 / JS1)</name>
    <dbReference type="NCBI Taxonomy" id="1183438"/>
    <lineage>
        <taxon>Bacteria</taxon>
        <taxon>Bacillati</taxon>
        <taxon>Cyanobacteriota</taxon>
        <taxon>Cyanophyceae</taxon>
        <taxon>Gloeobacterales</taxon>
        <taxon>Gloeobacteraceae</taxon>
        <taxon>Gloeobacter</taxon>
    </lineage>
</organism>
<dbReference type="PATRIC" id="fig|1183438.3.peg.1607"/>
<dbReference type="PANTHER" id="PTHR30405:SF11">
    <property type="entry name" value="RNA-GUIDED DNA ENDONUCLEASE RV2885C-RELATED"/>
    <property type="match status" value="1"/>
</dbReference>
<keyword evidence="4" id="KW-0238">DNA-binding</keyword>
<dbReference type="EMBL" id="CP003587">
    <property type="protein sequence ID" value="AGY57879.1"/>
    <property type="molecule type" value="Genomic_DNA"/>
</dbReference>
<dbReference type="HOGENOM" id="CLU_032903_3_2_3"/>
<evidence type="ECO:0000256" key="3">
    <source>
        <dbReference type="ARBA" id="ARBA00022578"/>
    </source>
</evidence>
<dbReference type="KEGG" id="glj:GKIL_1633"/>
<evidence type="ECO:0000313" key="9">
    <source>
        <dbReference type="EMBL" id="AGY57879.1"/>
    </source>
</evidence>
<comment type="similarity">
    <text evidence="1">In the C-terminal section; belongs to the transposase 35 family.</text>
</comment>
<dbReference type="InterPro" id="IPR001959">
    <property type="entry name" value="Transposase"/>
</dbReference>
<name>U5QJV8_GLOK1</name>
<dbReference type="GO" id="GO:0032196">
    <property type="term" value="P:transposition"/>
    <property type="evidence" value="ECO:0007669"/>
    <property type="project" value="UniProtKB-KW"/>
</dbReference>
<keyword evidence="3" id="KW-0815">Transposition</keyword>
<dbReference type="OrthoDB" id="534575at2"/>
<evidence type="ECO:0000256" key="1">
    <source>
        <dbReference type="ARBA" id="ARBA00008761"/>
    </source>
</evidence>
<feature type="compositionally biased region" description="Basic residues" evidence="6">
    <location>
        <begin position="214"/>
        <end position="233"/>
    </location>
</feature>
<dbReference type="RefSeq" id="WP_023172994.1">
    <property type="nucleotide sequence ID" value="NC_022600.1"/>
</dbReference>
<proteinExistence type="inferred from homology"/>
<keyword evidence="5" id="KW-0233">DNA recombination</keyword>
<feature type="domain" description="Probable transposase IS891/IS1136/IS1341" evidence="7">
    <location>
        <begin position="157"/>
        <end position="259"/>
    </location>
</feature>
<dbReference type="InterPro" id="IPR051399">
    <property type="entry name" value="RNA-guided_DNA_endo/Transpos"/>
</dbReference>
<dbReference type="GO" id="GO:0006310">
    <property type="term" value="P:DNA recombination"/>
    <property type="evidence" value="ECO:0007669"/>
    <property type="project" value="UniProtKB-KW"/>
</dbReference>
<dbReference type="eggNOG" id="COG0675">
    <property type="taxonomic scope" value="Bacteria"/>
</dbReference>
<dbReference type="NCBIfam" id="TIGR01766">
    <property type="entry name" value="IS200/IS605 family accessory protein TnpB-like domain"/>
    <property type="match status" value="1"/>
</dbReference>
<reference evidence="9 10" key="1">
    <citation type="journal article" date="2013" name="PLoS ONE">
        <title>Cultivation and Complete Genome Sequencing of Gloeobacter kilaueensis sp. nov., from a Lava Cave in Kilauea Caldera, Hawai'i.</title>
        <authorList>
            <person name="Saw J.H."/>
            <person name="Schatz M."/>
            <person name="Brown M.V."/>
            <person name="Kunkel D.D."/>
            <person name="Foster J.S."/>
            <person name="Shick H."/>
            <person name="Christensen S."/>
            <person name="Hou S."/>
            <person name="Wan X."/>
            <person name="Donachie S.P."/>
        </authorList>
    </citation>
    <scope>NUCLEOTIDE SEQUENCE [LARGE SCALE GENOMIC DNA]</scope>
    <source>
        <strain evidence="10">JS</strain>
    </source>
</reference>
<dbReference type="AlphaFoldDB" id="U5QJV8"/>
<dbReference type="STRING" id="1183438.GKIL_1633"/>
<evidence type="ECO:0000256" key="6">
    <source>
        <dbReference type="SAM" id="MobiDB-lite"/>
    </source>
</evidence>
<evidence type="ECO:0000259" key="7">
    <source>
        <dbReference type="Pfam" id="PF01385"/>
    </source>
</evidence>
<evidence type="ECO:0000256" key="4">
    <source>
        <dbReference type="ARBA" id="ARBA00023125"/>
    </source>
</evidence>
<keyword evidence="10" id="KW-1185">Reference proteome</keyword>
<evidence type="ECO:0000256" key="2">
    <source>
        <dbReference type="ARBA" id="ARBA00011044"/>
    </source>
</evidence>
<sequence>MTQVLTVSCKLNPTSEQAAKIDATLKAFADACTWVNLSAPTGLTNPAAMQKAVYHEARVLFGLSANLTVRAVARVCANRKTAKVKGHLVKSFAATSIDYDARIFSLNEKRWMVSVTLLGGREHIPLAIGNYQRHLLARQQPTSATLVKRKDGSYYIQIQVKSEPGEPSEPEGCLGVDLGRTDIAHTSTGESFDGQQLKETRDRFARTRARLQHRAAKGTRSTRRRAREHQKRLGSRERRFQTNINHRISHRLVQQAKSLNWSIALEDLTGIRQRTNTGPQSKTERRRSNSWAFYQLRQFVAYKAIRAGVSVVLVKPAYTSQTCHCCHRIGERQGKSFRCGGCGWHGDADFNGSVNISQLGRLVNSPRGPWMACRLEGF</sequence>
<evidence type="ECO:0000256" key="5">
    <source>
        <dbReference type="ARBA" id="ARBA00023172"/>
    </source>
</evidence>